<dbReference type="Pfam" id="PF13619">
    <property type="entry name" value="KTSC"/>
    <property type="match status" value="1"/>
</dbReference>
<accession>A0AAU7KA69</accession>
<evidence type="ECO:0000259" key="1">
    <source>
        <dbReference type="Pfam" id="PF13619"/>
    </source>
</evidence>
<evidence type="ECO:0000313" key="2">
    <source>
        <dbReference type="EMBL" id="XBO49325.1"/>
    </source>
</evidence>
<protein>
    <submittedName>
        <fullName evidence="2">KTSC domain-containing protein</fullName>
    </submittedName>
</protein>
<organism evidence="2">
    <name type="scientific">Pedobacter sp. KACC 23697</name>
    <dbReference type="NCBI Taxonomy" id="3149230"/>
    <lineage>
        <taxon>Bacteria</taxon>
        <taxon>Pseudomonadati</taxon>
        <taxon>Bacteroidota</taxon>
        <taxon>Sphingobacteriia</taxon>
        <taxon>Sphingobacteriales</taxon>
        <taxon>Sphingobacteriaceae</taxon>
        <taxon>Pedobacter</taxon>
    </lineage>
</organism>
<dbReference type="AlphaFoldDB" id="A0AAU7KA69"/>
<proteinExistence type="predicted"/>
<gene>
    <name evidence="2" type="ORF">ABEG20_06890</name>
</gene>
<sequence length="67" mass="7927">MPSSVIKFFSYDEATKTLKIIFVTNMVYLYQNVPGEVYKMLEASGSKGRYFNNNIKDKFEFHKMEEE</sequence>
<dbReference type="RefSeq" id="WP_406826648.1">
    <property type="nucleotide sequence ID" value="NZ_CP157485.1"/>
</dbReference>
<dbReference type="InterPro" id="IPR025309">
    <property type="entry name" value="KTSC_dom"/>
</dbReference>
<dbReference type="EMBL" id="CP157485">
    <property type="protein sequence ID" value="XBO49325.1"/>
    <property type="molecule type" value="Genomic_DNA"/>
</dbReference>
<name>A0AAU7KA69_9SPHI</name>
<feature type="domain" description="KTSC" evidence="1">
    <location>
        <begin position="3"/>
        <end position="59"/>
    </location>
</feature>
<reference evidence="2" key="1">
    <citation type="submission" date="2024-05" db="EMBL/GenBank/DDBJ databases">
        <authorList>
            <person name="Kim S."/>
            <person name="Heo J."/>
            <person name="Choi H."/>
            <person name="Choi Y."/>
            <person name="Kwon S.-W."/>
            <person name="Kim Y."/>
        </authorList>
    </citation>
    <scope>NUCLEOTIDE SEQUENCE</scope>
    <source>
        <strain evidence="2">KACC 23697</strain>
    </source>
</reference>